<dbReference type="PROSITE" id="PS51257">
    <property type="entry name" value="PROKAR_LIPOPROTEIN"/>
    <property type="match status" value="1"/>
</dbReference>
<dbReference type="OrthoDB" id="8445766at2"/>
<evidence type="ECO:0000256" key="1">
    <source>
        <dbReference type="SAM" id="SignalP"/>
    </source>
</evidence>
<dbReference type="EMBL" id="PUEJ01000016">
    <property type="protein sequence ID" value="PRH84052.1"/>
    <property type="molecule type" value="Genomic_DNA"/>
</dbReference>
<gene>
    <name evidence="2" type="ORF">C5L14_28670</name>
</gene>
<keyword evidence="3" id="KW-1185">Reference proteome</keyword>
<evidence type="ECO:0008006" key="4">
    <source>
        <dbReference type="Google" id="ProtNLM"/>
    </source>
</evidence>
<feature type="chain" id="PRO_5015596865" description="Lipoprotein" evidence="1">
    <location>
        <begin position="22"/>
        <end position="131"/>
    </location>
</feature>
<feature type="signal peptide" evidence="1">
    <location>
        <begin position="1"/>
        <end position="21"/>
    </location>
</feature>
<name>A0A2S9Q3X8_9HYPH</name>
<keyword evidence="1" id="KW-0732">Signal</keyword>
<organism evidence="2 3">
    <name type="scientific">Labrys okinawensis</name>
    <dbReference type="NCBI Taxonomy" id="346911"/>
    <lineage>
        <taxon>Bacteria</taxon>
        <taxon>Pseudomonadati</taxon>
        <taxon>Pseudomonadota</taxon>
        <taxon>Alphaproteobacteria</taxon>
        <taxon>Hyphomicrobiales</taxon>
        <taxon>Xanthobacteraceae</taxon>
        <taxon>Labrys</taxon>
    </lineage>
</organism>
<proteinExistence type="predicted"/>
<evidence type="ECO:0000313" key="2">
    <source>
        <dbReference type="EMBL" id="PRH84052.1"/>
    </source>
</evidence>
<sequence length="131" mass="13890">MLSFRISLPVVFAAVALAGCAAEKQPEFPTTNPLEKACQAEGVKAGAAMTDCMRRKASQGIAGDTCSRRGIRPGSPQRERCVKLEAEYSQASSECQAQGLGTFGPEEVAKFKACISGKVPEAAAYKFAQDR</sequence>
<accession>A0A2S9Q3X8</accession>
<protein>
    <recommendedName>
        <fullName evidence="4">Lipoprotein</fullName>
    </recommendedName>
</protein>
<reference evidence="2 3" key="1">
    <citation type="submission" date="2018-02" db="EMBL/GenBank/DDBJ databases">
        <title>Whole genome sequencing of endophytic bacterium.</title>
        <authorList>
            <person name="Eedara R."/>
            <person name="Podile A.R."/>
        </authorList>
    </citation>
    <scope>NUCLEOTIDE SEQUENCE [LARGE SCALE GENOMIC DNA]</scope>
    <source>
        <strain evidence="2 3">RP1T</strain>
    </source>
</reference>
<comment type="caution">
    <text evidence="2">The sequence shown here is derived from an EMBL/GenBank/DDBJ whole genome shotgun (WGS) entry which is preliminary data.</text>
</comment>
<dbReference type="Proteomes" id="UP000237682">
    <property type="component" value="Unassembled WGS sequence"/>
</dbReference>
<evidence type="ECO:0000313" key="3">
    <source>
        <dbReference type="Proteomes" id="UP000237682"/>
    </source>
</evidence>
<dbReference type="RefSeq" id="WP_105865480.1">
    <property type="nucleotide sequence ID" value="NZ_PUEJ01000016.1"/>
</dbReference>
<dbReference type="AlphaFoldDB" id="A0A2S9Q3X8"/>